<proteinExistence type="predicted"/>
<dbReference type="AlphaFoldDB" id="A0A2P6N6P7"/>
<name>A0A2P6N6P7_9EUKA</name>
<dbReference type="InParanoid" id="A0A2P6N6P7"/>
<evidence type="ECO:0000313" key="1">
    <source>
        <dbReference type="EMBL" id="PRP79613.1"/>
    </source>
</evidence>
<dbReference type="EMBL" id="MDYQ01000177">
    <property type="protein sequence ID" value="PRP79613.1"/>
    <property type="molecule type" value="Genomic_DNA"/>
</dbReference>
<organism evidence="1 2">
    <name type="scientific">Planoprotostelium fungivorum</name>
    <dbReference type="NCBI Taxonomy" id="1890364"/>
    <lineage>
        <taxon>Eukaryota</taxon>
        <taxon>Amoebozoa</taxon>
        <taxon>Evosea</taxon>
        <taxon>Variosea</taxon>
        <taxon>Cavosteliida</taxon>
        <taxon>Cavosteliaceae</taxon>
        <taxon>Planoprotostelium</taxon>
    </lineage>
</organism>
<reference evidence="1 2" key="1">
    <citation type="journal article" date="2018" name="Genome Biol. Evol.">
        <title>Multiple Roots of Fruiting Body Formation in Amoebozoa.</title>
        <authorList>
            <person name="Hillmann F."/>
            <person name="Forbes G."/>
            <person name="Novohradska S."/>
            <person name="Ferling I."/>
            <person name="Riege K."/>
            <person name="Groth M."/>
            <person name="Westermann M."/>
            <person name="Marz M."/>
            <person name="Spaller T."/>
            <person name="Winckler T."/>
            <person name="Schaap P."/>
            <person name="Glockner G."/>
        </authorList>
    </citation>
    <scope>NUCLEOTIDE SEQUENCE [LARGE SCALE GENOMIC DNA]</scope>
    <source>
        <strain evidence="1 2">Jena</strain>
    </source>
</reference>
<evidence type="ECO:0000313" key="2">
    <source>
        <dbReference type="Proteomes" id="UP000241769"/>
    </source>
</evidence>
<comment type="caution">
    <text evidence="1">The sequence shown here is derived from an EMBL/GenBank/DDBJ whole genome shotgun (WGS) entry which is preliminary data.</text>
</comment>
<sequence length="64" mass="7494">MWLIIRRPPQCSSYSPTPKSIRCNNHVIRELSKYAWRPDFKTVQLQGEAHPNGYVAIAQTLLRR</sequence>
<keyword evidence="2" id="KW-1185">Reference proteome</keyword>
<accession>A0A2P6N6P7</accession>
<dbReference type="Proteomes" id="UP000241769">
    <property type="component" value="Unassembled WGS sequence"/>
</dbReference>
<protein>
    <submittedName>
        <fullName evidence="1">Uncharacterized protein</fullName>
    </submittedName>
</protein>
<gene>
    <name evidence="1" type="ORF">PROFUN_12803</name>
</gene>